<feature type="transmembrane region" description="Helical" evidence="7">
    <location>
        <begin position="249"/>
        <end position="271"/>
    </location>
</feature>
<dbReference type="PANTHER" id="PTHR13131:SF5">
    <property type="entry name" value="CYSTINOSIN"/>
    <property type="match status" value="1"/>
</dbReference>
<evidence type="ECO:0000256" key="3">
    <source>
        <dbReference type="ARBA" id="ARBA00022692"/>
    </source>
</evidence>
<dbReference type="EMBL" id="AGNL01018341">
    <property type="protein sequence ID" value="EJK63286.1"/>
    <property type="molecule type" value="Genomic_DNA"/>
</dbReference>
<dbReference type="AlphaFoldDB" id="K0SQH7"/>
<evidence type="ECO:0008006" key="10">
    <source>
        <dbReference type="Google" id="ProtNLM"/>
    </source>
</evidence>
<keyword evidence="4" id="KW-0677">Repeat</keyword>
<gene>
    <name evidence="8" type="ORF">THAOC_16068</name>
</gene>
<dbReference type="OrthoDB" id="75720at2759"/>
<evidence type="ECO:0000256" key="4">
    <source>
        <dbReference type="ARBA" id="ARBA00022737"/>
    </source>
</evidence>
<dbReference type="GO" id="GO:0015184">
    <property type="term" value="F:L-cystine transmembrane transporter activity"/>
    <property type="evidence" value="ECO:0007669"/>
    <property type="project" value="TreeGrafter"/>
</dbReference>
<dbReference type="GO" id="GO:0005774">
    <property type="term" value="C:vacuolar membrane"/>
    <property type="evidence" value="ECO:0007669"/>
    <property type="project" value="TreeGrafter"/>
</dbReference>
<feature type="transmembrane region" description="Helical" evidence="7">
    <location>
        <begin position="125"/>
        <end position="145"/>
    </location>
</feature>
<dbReference type="InterPro" id="IPR005282">
    <property type="entry name" value="LC_transporter"/>
</dbReference>
<evidence type="ECO:0000313" key="8">
    <source>
        <dbReference type="EMBL" id="EJK63286.1"/>
    </source>
</evidence>
<dbReference type="OMA" id="WIDVIYT"/>
<organism evidence="8 9">
    <name type="scientific">Thalassiosira oceanica</name>
    <name type="common">Marine diatom</name>
    <dbReference type="NCBI Taxonomy" id="159749"/>
    <lineage>
        <taxon>Eukaryota</taxon>
        <taxon>Sar</taxon>
        <taxon>Stramenopiles</taxon>
        <taxon>Ochrophyta</taxon>
        <taxon>Bacillariophyta</taxon>
        <taxon>Coscinodiscophyceae</taxon>
        <taxon>Thalassiosirophycidae</taxon>
        <taxon>Thalassiosirales</taxon>
        <taxon>Thalassiosiraceae</taxon>
        <taxon>Thalassiosira</taxon>
    </lineage>
</organism>
<dbReference type="InterPro" id="IPR006603">
    <property type="entry name" value="PQ-loop_rpt"/>
</dbReference>
<dbReference type="GO" id="GO:0012505">
    <property type="term" value="C:endomembrane system"/>
    <property type="evidence" value="ECO:0007669"/>
    <property type="project" value="UniProtKB-SubCell"/>
</dbReference>
<name>K0SQH7_THAOC</name>
<keyword evidence="5 7" id="KW-1133">Transmembrane helix</keyword>
<comment type="subcellular location">
    <subcellularLocation>
        <location evidence="1">Endomembrane system</location>
        <topology evidence="1">Multi-pass membrane protein</topology>
    </subcellularLocation>
</comment>
<protein>
    <recommendedName>
        <fullName evidence="10">Cystinosin</fullName>
    </recommendedName>
</protein>
<evidence type="ECO:0000256" key="5">
    <source>
        <dbReference type="ARBA" id="ARBA00022989"/>
    </source>
</evidence>
<dbReference type="Gene3D" id="1.20.1280.290">
    <property type="match status" value="2"/>
</dbReference>
<keyword evidence="6 7" id="KW-0472">Membrane</keyword>
<feature type="transmembrane region" description="Helical" evidence="7">
    <location>
        <begin position="157"/>
        <end position="174"/>
    </location>
</feature>
<accession>K0SQH7</accession>
<dbReference type="PANTHER" id="PTHR13131">
    <property type="entry name" value="CYSTINOSIN"/>
    <property type="match status" value="1"/>
</dbReference>
<evidence type="ECO:0000256" key="1">
    <source>
        <dbReference type="ARBA" id="ARBA00004127"/>
    </source>
</evidence>
<feature type="transmembrane region" description="Helical" evidence="7">
    <location>
        <begin position="44"/>
        <end position="65"/>
    </location>
</feature>
<dbReference type="Pfam" id="PF04193">
    <property type="entry name" value="PQ-loop"/>
    <property type="match status" value="2"/>
</dbReference>
<evidence type="ECO:0000256" key="2">
    <source>
        <dbReference type="ARBA" id="ARBA00022448"/>
    </source>
</evidence>
<sequence>MVNGHRDRCWVTWPLLLISGGVSLGAVLPKNENLVGPWKLASNVIGYIYFLAWSASFYPQIILNYTRRTTRGLSVDFCALNVLGYVCYSTYTASFYWNESIQRDYKLRMSGSGDGDGVIIQSNDVAFAAHALMASLLTLTQIGCYDSFRTRPPSKRVQAFLIFSVVFCLLFITVTGDVLGLLFVLGAIKVSITVSKYIPQVLLNYQRKSTVGWNVQNVLLDLTGGILSFVQLYGDCANMKNWGGFKGNFAKVMISLITIGFDIIFLIQHYVMYPECDEHAGPYTQVPQTGKMES</sequence>
<proteinExistence type="predicted"/>
<dbReference type="SMART" id="SM00679">
    <property type="entry name" value="CTNS"/>
    <property type="match status" value="2"/>
</dbReference>
<evidence type="ECO:0000256" key="7">
    <source>
        <dbReference type="SAM" id="Phobius"/>
    </source>
</evidence>
<keyword evidence="3 7" id="KW-0812">Transmembrane</keyword>
<dbReference type="Proteomes" id="UP000266841">
    <property type="component" value="Unassembled WGS sequence"/>
</dbReference>
<evidence type="ECO:0000256" key="6">
    <source>
        <dbReference type="ARBA" id="ARBA00023136"/>
    </source>
</evidence>
<keyword evidence="9" id="KW-1185">Reference proteome</keyword>
<evidence type="ECO:0000313" key="9">
    <source>
        <dbReference type="Proteomes" id="UP000266841"/>
    </source>
</evidence>
<keyword evidence="2" id="KW-0813">Transport</keyword>
<comment type="caution">
    <text evidence="8">The sequence shown here is derived from an EMBL/GenBank/DDBJ whole genome shotgun (WGS) entry which is preliminary data.</text>
</comment>
<dbReference type="eggNOG" id="KOG3145">
    <property type="taxonomic scope" value="Eukaryota"/>
</dbReference>
<feature type="transmembrane region" description="Helical" evidence="7">
    <location>
        <begin position="77"/>
        <end position="97"/>
    </location>
</feature>
<reference evidence="8 9" key="1">
    <citation type="journal article" date="2012" name="Genome Biol.">
        <title>Genome and low-iron response of an oceanic diatom adapted to chronic iron limitation.</title>
        <authorList>
            <person name="Lommer M."/>
            <person name="Specht M."/>
            <person name="Roy A.S."/>
            <person name="Kraemer L."/>
            <person name="Andreson R."/>
            <person name="Gutowska M.A."/>
            <person name="Wolf J."/>
            <person name="Bergner S.V."/>
            <person name="Schilhabel M.B."/>
            <person name="Klostermeier U.C."/>
            <person name="Beiko R.G."/>
            <person name="Rosenstiel P."/>
            <person name="Hippler M."/>
            <person name="Laroche J."/>
        </authorList>
    </citation>
    <scope>NUCLEOTIDE SEQUENCE [LARGE SCALE GENOMIC DNA]</scope>
    <source>
        <strain evidence="8 9">CCMP1005</strain>
    </source>
</reference>